<protein>
    <recommendedName>
        <fullName evidence="3">Transcription factor Iwr1 domain-containing protein</fullName>
    </recommendedName>
</protein>
<proteinExistence type="inferred from homology"/>
<feature type="domain" description="Transcription factor Iwr1" evidence="3">
    <location>
        <begin position="233"/>
        <end position="293"/>
    </location>
</feature>
<evidence type="ECO:0000259" key="3">
    <source>
        <dbReference type="Pfam" id="PF08574"/>
    </source>
</evidence>
<evidence type="ECO:0000313" key="5">
    <source>
        <dbReference type="Proteomes" id="UP001412067"/>
    </source>
</evidence>
<dbReference type="PANTHER" id="PTHR31934:SF2">
    <property type="entry name" value="RNA-DIRECTED DNA METHYLATION 4"/>
    <property type="match status" value="1"/>
</dbReference>
<keyword evidence="5" id="KW-1185">Reference proteome</keyword>
<evidence type="ECO:0000256" key="1">
    <source>
        <dbReference type="ARBA" id="ARBA00010218"/>
    </source>
</evidence>
<evidence type="ECO:0000313" key="4">
    <source>
        <dbReference type="EMBL" id="KAK8967301.1"/>
    </source>
</evidence>
<name>A0ABR2MTL1_9ASPA</name>
<dbReference type="Proteomes" id="UP001412067">
    <property type="component" value="Unassembled WGS sequence"/>
</dbReference>
<feature type="compositionally biased region" description="Acidic residues" evidence="2">
    <location>
        <begin position="290"/>
        <end position="304"/>
    </location>
</feature>
<reference evidence="4 5" key="1">
    <citation type="journal article" date="2022" name="Nat. Plants">
        <title>Genomes of leafy and leafless Platanthera orchids illuminate the evolution of mycoheterotrophy.</title>
        <authorList>
            <person name="Li M.H."/>
            <person name="Liu K.W."/>
            <person name="Li Z."/>
            <person name="Lu H.C."/>
            <person name="Ye Q.L."/>
            <person name="Zhang D."/>
            <person name="Wang J.Y."/>
            <person name="Li Y.F."/>
            <person name="Zhong Z.M."/>
            <person name="Liu X."/>
            <person name="Yu X."/>
            <person name="Liu D.K."/>
            <person name="Tu X.D."/>
            <person name="Liu B."/>
            <person name="Hao Y."/>
            <person name="Liao X.Y."/>
            <person name="Jiang Y.T."/>
            <person name="Sun W.H."/>
            <person name="Chen J."/>
            <person name="Chen Y.Q."/>
            <person name="Ai Y."/>
            <person name="Zhai J.W."/>
            <person name="Wu S.S."/>
            <person name="Zhou Z."/>
            <person name="Hsiao Y.Y."/>
            <person name="Wu W.L."/>
            <person name="Chen Y.Y."/>
            <person name="Lin Y.F."/>
            <person name="Hsu J.L."/>
            <person name="Li C.Y."/>
            <person name="Wang Z.W."/>
            <person name="Zhao X."/>
            <person name="Zhong W.Y."/>
            <person name="Ma X.K."/>
            <person name="Ma L."/>
            <person name="Huang J."/>
            <person name="Chen G.Z."/>
            <person name="Huang M.Z."/>
            <person name="Huang L."/>
            <person name="Peng D.H."/>
            <person name="Luo Y.B."/>
            <person name="Zou S.Q."/>
            <person name="Chen S.P."/>
            <person name="Lan S."/>
            <person name="Tsai W.C."/>
            <person name="Van de Peer Y."/>
            <person name="Liu Z.J."/>
        </authorList>
    </citation>
    <scope>NUCLEOTIDE SEQUENCE [LARGE SCALE GENOMIC DNA]</scope>
    <source>
        <strain evidence="4">Lor288</strain>
    </source>
</reference>
<comment type="similarity">
    <text evidence="1">Belongs to the IWR1/SLC7A6OS family.</text>
</comment>
<dbReference type="EMBL" id="JBBWWR010000005">
    <property type="protein sequence ID" value="KAK8967301.1"/>
    <property type="molecule type" value="Genomic_DNA"/>
</dbReference>
<comment type="caution">
    <text evidence="4">The sequence shown here is derived from an EMBL/GenBank/DDBJ whole genome shotgun (WGS) entry which is preliminary data.</text>
</comment>
<gene>
    <name evidence="4" type="ORF">KSP40_PGU019181</name>
</gene>
<dbReference type="InterPro" id="IPR013883">
    <property type="entry name" value="TF_Iwr1_dom"/>
</dbReference>
<dbReference type="PANTHER" id="PTHR31934">
    <property type="entry name" value="ALPHA/BETA-HYDROLASES SUPERFAMILY PROTEIN"/>
    <property type="match status" value="1"/>
</dbReference>
<organism evidence="4 5">
    <name type="scientific">Platanthera guangdongensis</name>
    <dbReference type="NCBI Taxonomy" id="2320717"/>
    <lineage>
        <taxon>Eukaryota</taxon>
        <taxon>Viridiplantae</taxon>
        <taxon>Streptophyta</taxon>
        <taxon>Embryophyta</taxon>
        <taxon>Tracheophyta</taxon>
        <taxon>Spermatophyta</taxon>
        <taxon>Magnoliopsida</taxon>
        <taxon>Liliopsida</taxon>
        <taxon>Asparagales</taxon>
        <taxon>Orchidaceae</taxon>
        <taxon>Orchidoideae</taxon>
        <taxon>Orchideae</taxon>
        <taxon>Orchidinae</taxon>
        <taxon>Platanthera</taxon>
    </lineage>
</organism>
<accession>A0ABR2MTL1</accession>
<sequence>MAEVNLASFGTSSVTIKEKPVVVRVKRKVSQASLDAFWLEINGRPLKRPFLDFEKLSLSDHESIETLRTKRLLVQHVQTVSPLEEFEVVLKSLLPKSGGSGDFMRKIEMRKGHFKLGKKQQLRSVARQEREKIVRSARFEQIWKSRTGDIDSLRDICHLYDVVRVDGEYEEPLKKKEVERISPEDNAILCNYLPLLREYIPSAVEEIESEIKAYVSSEGSGTVSTANVAKEDGYLYDLYTVEEFIGNEQEISLDYPSVQVKDEDDFNDMPNSDYDSEDSNAEDHPRNDYPDEESLEGDEVDPFGDYECPNSDYELEWTSTTKKMKRHLT</sequence>
<feature type="region of interest" description="Disordered" evidence="2">
    <location>
        <begin position="261"/>
        <end position="311"/>
    </location>
</feature>
<dbReference type="Pfam" id="PF08574">
    <property type="entry name" value="Iwr1"/>
    <property type="match status" value="1"/>
</dbReference>
<evidence type="ECO:0000256" key="2">
    <source>
        <dbReference type="SAM" id="MobiDB-lite"/>
    </source>
</evidence>